<evidence type="ECO:0000256" key="1">
    <source>
        <dbReference type="ARBA" id="ARBA00022908"/>
    </source>
</evidence>
<dbReference type="Pfam" id="PF00589">
    <property type="entry name" value="Phage_integrase"/>
    <property type="match status" value="1"/>
</dbReference>
<evidence type="ECO:0000259" key="4">
    <source>
        <dbReference type="PROSITE" id="PS51898"/>
    </source>
</evidence>
<proteinExistence type="predicted"/>
<evidence type="ECO:0000256" key="3">
    <source>
        <dbReference type="ARBA" id="ARBA00023172"/>
    </source>
</evidence>
<keyword evidence="3" id="KW-0233">DNA recombination</keyword>
<dbReference type="OrthoDB" id="12201at2157"/>
<dbReference type="AlphaFoldDB" id="A0A2H1EGM5"/>
<keyword evidence="2" id="KW-0238">DNA-binding</keyword>
<dbReference type="PANTHER" id="PTHR30349">
    <property type="entry name" value="PHAGE INTEGRASE-RELATED"/>
    <property type="match status" value="1"/>
</dbReference>
<dbReference type="Proteomes" id="UP000232412">
    <property type="component" value="Unassembled WGS sequence"/>
</dbReference>
<dbReference type="InterPro" id="IPR013762">
    <property type="entry name" value="Integrase-like_cat_sf"/>
</dbReference>
<dbReference type="InterPro" id="IPR002104">
    <property type="entry name" value="Integrase_catalytic"/>
</dbReference>
<reference evidence="6" key="1">
    <citation type="submission" date="2016-12" db="EMBL/GenBank/DDBJ databases">
        <authorList>
            <person name="Herbold C."/>
        </authorList>
    </citation>
    <scope>NUCLEOTIDE SEQUENCE [LARGE SCALE GENOMIC DNA]</scope>
</reference>
<accession>A0A2H1EGM5</accession>
<evidence type="ECO:0000313" key="5">
    <source>
        <dbReference type="EMBL" id="SHO44254.1"/>
    </source>
</evidence>
<sequence>MEKSLVVFEKFVRSEATKKMYFYYFNTFLKWAQNSVEKLLTADGFLQLKDEKLQEIVEDYMMYLRRRLSPNSMPAIIAALELFFSMNDKNLNFKKIRRMVPASIKKSGHTAWTTNDIRKMLQNAVSGRDRAFIHLLSSTGCRIGALQELKLKHLTNMSDNCKSVLFYEGSEEEYLGFLTPEASKAVDEYIDERRKDGERIDQDSPVLRSSYQVGMQKVKSMSTASAKMIAIRLAKSVARNKQGKRYSVMAAHGFRKRFNTILKNNKEGNISLKEKLMGHKGVFVLDGVYHDADAQTLFNEFKIHIVNLTIDESEALRMENLKLAAEKSELVKTNEKLSDALRKVDELWADKQRMENSKLSGS</sequence>
<evidence type="ECO:0000313" key="6">
    <source>
        <dbReference type="Proteomes" id="UP000232412"/>
    </source>
</evidence>
<organism evidence="5 6">
    <name type="scientific">Nitrosotalea sinensis</name>
    <dbReference type="NCBI Taxonomy" id="1499975"/>
    <lineage>
        <taxon>Archaea</taxon>
        <taxon>Nitrososphaerota</taxon>
        <taxon>Nitrososphaeria</taxon>
        <taxon>Nitrosotaleales</taxon>
        <taxon>Nitrosotaleaceae</taxon>
        <taxon>Nitrosotalea</taxon>
    </lineage>
</organism>
<dbReference type="CDD" id="cd00397">
    <property type="entry name" value="DNA_BRE_C"/>
    <property type="match status" value="1"/>
</dbReference>
<dbReference type="RefSeq" id="WP_101009310.1">
    <property type="nucleotide sequence ID" value="NZ_FRFC01000003.1"/>
</dbReference>
<gene>
    <name evidence="5" type="ORF">NSIN_20276</name>
</gene>
<name>A0A2H1EGM5_9ARCH</name>
<dbReference type="EMBL" id="FRFC01000003">
    <property type="protein sequence ID" value="SHO44254.1"/>
    <property type="molecule type" value="Genomic_DNA"/>
</dbReference>
<protein>
    <submittedName>
        <fullName evidence="5">Site-specific recombinase, phage integrase family</fullName>
    </submittedName>
</protein>
<evidence type="ECO:0000256" key="2">
    <source>
        <dbReference type="ARBA" id="ARBA00023125"/>
    </source>
</evidence>
<dbReference type="SUPFAM" id="SSF56349">
    <property type="entry name" value="DNA breaking-rejoining enzymes"/>
    <property type="match status" value="1"/>
</dbReference>
<keyword evidence="6" id="KW-1185">Reference proteome</keyword>
<dbReference type="GO" id="GO:0006310">
    <property type="term" value="P:DNA recombination"/>
    <property type="evidence" value="ECO:0007669"/>
    <property type="project" value="UniProtKB-KW"/>
</dbReference>
<dbReference type="InterPro" id="IPR050090">
    <property type="entry name" value="Tyrosine_recombinase_XerCD"/>
</dbReference>
<dbReference type="GO" id="GO:0015074">
    <property type="term" value="P:DNA integration"/>
    <property type="evidence" value="ECO:0007669"/>
    <property type="project" value="UniProtKB-KW"/>
</dbReference>
<dbReference type="PROSITE" id="PS51898">
    <property type="entry name" value="TYR_RECOMBINASE"/>
    <property type="match status" value="1"/>
</dbReference>
<keyword evidence="1" id="KW-0229">DNA integration</keyword>
<dbReference type="Gene3D" id="1.10.443.10">
    <property type="entry name" value="Intergrase catalytic core"/>
    <property type="match status" value="1"/>
</dbReference>
<feature type="domain" description="Tyr recombinase" evidence="4">
    <location>
        <begin position="107"/>
        <end position="302"/>
    </location>
</feature>
<dbReference type="GO" id="GO:0003677">
    <property type="term" value="F:DNA binding"/>
    <property type="evidence" value="ECO:0007669"/>
    <property type="project" value="UniProtKB-KW"/>
</dbReference>
<dbReference type="InterPro" id="IPR011010">
    <property type="entry name" value="DNA_brk_join_enz"/>
</dbReference>
<dbReference type="PANTHER" id="PTHR30349:SF41">
    <property type="entry name" value="INTEGRASE_RECOMBINASE PROTEIN MJ0367-RELATED"/>
    <property type="match status" value="1"/>
</dbReference>